<keyword evidence="4 6" id="KW-0378">Hydrolase</keyword>
<reference evidence="6 7" key="1">
    <citation type="submission" date="2020-08" db="EMBL/GenBank/DDBJ databases">
        <title>Genome public.</title>
        <authorList>
            <person name="Liu C."/>
            <person name="Sun Q."/>
        </authorList>
    </citation>
    <scope>NUCLEOTIDE SEQUENCE [LARGE SCALE GENOMIC DNA]</scope>
    <source>
        <strain evidence="6 7">NSJ-13</strain>
    </source>
</reference>
<dbReference type="InterPro" id="IPR032466">
    <property type="entry name" value="Metal_Hydrolase"/>
</dbReference>
<dbReference type="InterPro" id="IPR011059">
    <property type="entry name" value="Metal-dep_hydrolase_composite"/>
</dbReference>
<keyword evidence="3" id="KW-0479">Metal-binding</keyword>
<organism evidence="6 7">
    <name type="scientific">Ruminococcus hominis</name>
    <dbReference type="NCBI Taxonomy" id="2763065"/>
    <lineage>
        <taxon>Bacteria</taxon>
        <taxon>Bacillati</taxon>
        <taxon>Bacillota</taxon>
        <taxon>Clostridia</taxon>
        <taxon>Eubacteriales</taxon>
        <taxon>Oscillospiraceae</taxon>
        <taxon>Ruminococcus</taxon>
    </lineage>
</organism>
<evidence type="ECO:0000259" key="5">
    <source>
        <dbReference type="Pfam" id="PF01979"/>
    </source>
</evidence>
<keyword evidence="7" id="KW-1185">Reference proteome</keyword>
<dbReference type="InterPro" id="IPR011778">
    <property type="entry name" value="Hydantoinase/dihydroPyrase"/>
</dbReference>
<evidence type="ECO:0000313" key="6">
    <source>
        <dbReference type="EMBL" id="MBC5682745.1"/>
    </source>
</evidence>
<gene>
    <name evidence="6" type="primary">hydA</name>
    <name evidence="6" type="ORF">H8S40_04035</name>
</gene>
<proteinExistence type="inferred from homology"/>
<evidence type="ECO:0000313" key="7">
    <source>
        <dbReference type="Proteomes" id="UP000631576"/>
    </source>
</evidence>
<dbReference type="GO" id="GO:0004157">
    <property type="term" value="F:dihydropyrimidinase activity"/>
    <property type="evidence" value="ECO:0007669"/>
    <property type="project" value="UniProtKB-EC"/>
</dbReference>
<dbReference type="Pfam" id="PF01979">
    <property type="entry name" value="Amidohydro_1"/>
    <property type="match status" value="1"/>
</dbReference>
<sequence length="463" mass="51319">MKILIKNGMIVSDSETYQADILIEDEKVKWIGTDLPKTDVDTVIDAEGKYVIPGAIDVHTHMDIDVGIARAVDDFYDGTVAAACGGTTSIVDHMGFGPAGVPLHYQFNEYKKLTEGKAVIDYGFHGVAQHVDDDIIAELETMAEDGIPSVKAYLTYGFKLNDAEVLQILKKMKEIGGVTAFHCENHELVEYMRKKLVEEGKTAPIYHAKSRPNLVEAEAVERVLKLARLAGDAPVYIVHLSCKESLEAVREARRNGQKNIFVETCPQYLLLTEECYEREDGLKYIMSPPLRTQADCDALWEGLADGTIQVVATDHCPFNYGIEKQMGKDDFTKCPNGAPGVEERLMLLYSEGVVKNRISFQKLVETLCTNPAKIYGLCPQKGVLQPGADGDLVVIDPKKESVITKSRMHGAADYTGYEGWNINGEIDMVMQRGRVIVKENDFVGEKGAGQFIHRHTLKAEDIN</sequence>
<dbReference type="InterPro" id="IPR006680">
    <property type="entry name" value="Amidohydro-rel"/>
</dbReference>
<dbReference type="Gene3D" id="3.20.20.140">
    <property type="entry name" value="Metal-dependent hydrolases"/>
    <property type="match status" value="1"/>
</dbReference>
<dbReference type="EC" id="3.5.2.2" evidence="6"/>
<dbReference type="NCBIfam" id="TIGR02033">
    <property type="entry name" value="D-hydantoinase"/>
    <property type="match status" value="1"/>
</dbReference>
<comment type="caution">
    <text evidence="6">The sequence shown here is derived from an EMBL/GenBank/DDBJ whole genome shotgun (WGS) entry which is preliminary data.</text>
</comment>
<evidence type="ECO:0000256" key="4">
    <source>
        <dbReference type="ARBA" id="ARBA00022801"/>
    </source>
</evidence>
<accession>A0ABR7G5P3</accession>
<evidence type="ECO:0000256" key="3">
    <source>
        <dbReference type="ARBA" id="ARBA00022723"/>
    </source>
</evidence>
<feature type="domain" description="Amidohydrolase-related" evidence="5">
    <location>
        <begin position="50"/>
        <end position="435"/>
    </location>
</feature>
<dbReference type="SUPFAM" id="SSF51338">
    <property type="entry name" value="Composite domain of metallo-dependent hydrolases"/>
    <property type="match status" value="1"/>
</dbReference>
<comment type="similarity">
    <text evidence="2">Belongs to the metallo-dependent hydrolases superfamily. Hydantoinase/dihydropyrimidinase family.</text>
</comment>
<comment type="cofactor">
    <cofactor evidence="1">
        <name>Zn(2+)</name>
        <dbReference type="ChEBI" id="CHEBI:29105"/>
    </cofactor>
</comment>
<dbReference type="PANTHER" id="PTHR11647:SF1">
    <property type="entry name" value="COLLAPSIN RESPONSE MEDIATOR PROTEIN"/>
    <property type="match status" value="1"/>
</dbReference>
<evidence type="ECO:0000256" key="2">
    <source>
        <dbReference type="ARBA" id="ARBA00008829"/>
    </source>
</evidence>
<dbReference type="Gene3D" id="2.30.40.10">
    <property type="entry name" value="Urease, subunit C, domain 1"/>
    <property type="match status" value="1"/>
</dbReference>
<dbReference type="InterPro" id="IPR050378">
    <property type="entry name" value="Metallo-dep_Hydrolases_sf"/>
</dbReference>
<dbReference type="RefSeq" id="WP_186864622.1">
    <property type="nucleotide sequence ID" value="NZ_JACOPE010000001.1"/>
</dbReference>
<evidence type="ECO:0000256" key="1">
    <source>
        <dbReference type="ARBA" id="ARBA00001947"/>
    </source>
</evidence>
<dbReference type="EMBL" id="JACOPE010000001">
    <property type="protein sequence ID" value="MBC5682745.1"/>
    <property type="molecule type" value="Genomic_DNA"/>
</dbReference>
<protein>
    <submittedName>
        <fullName evidence="6">Dihydropyrimidinase</fullName>
        <ecNumber evidence="6">3.5.2.2</ecNumber>
    </submittedName>
</protein>
<dbReference type="SUPFAM" id="SSF51556">
    <property type="entry name" value="Metallo-dependent hydrolases"/>
    <property type="match status" value="1"/>
</dbReference>
<dbReference type="Proteomes" id="UP000631576">
    <property type="component" value="Unassembled WGS sequence"/>
</dbReference>
<dbReference type="CDD" id="cd01314">
    <property type="entry name" value="D-HYD"/>
    <property type="match status" value="1"/>
</dbReference>
<dbReference type="PANTHER" id="PTHR11647">
    <property type="entry name" value="HYDRANTOINASE/DIHYDROPYRIMIDINASE FAMILY MEMBER"/>
    <property type="match status" value="1"/>
</dbReference>
<name>A0ABR7G5P3_9FIRM</name>